<sequence length="337" mass="35660">MDAMTKSDRLKICIYGAGAVGGTMGVLLALAGAEVSVIAHDATLAAIKHDGLQLTKDGKTHRVQVRVTADPAELAPQDYVIISVKAPSLADVASHIAPLLSPGTGVITAMNGVPWWFFVGGNGVLSNTRLAAVDPHGIVEKSIPLAQTVGCVVYMACSLDAPGKVRHYSGNKLVIGYADNKSVSGLSDINDMFNSAGFSSRVTTTIRHDIWHKLWGNLSINPISMLTGETSDIIINDPLLYELCLRMMREAEVLGDAIGIPMDASTTEVIGRARTLGAFKTSMLQDTEAGKPVELDALLTVAHDIGKILDLPTPFIDSVLGLARLRARKLGLLDTAA</sequence>
<keyword evidence="2" id="KW-1185">Reference proteome</keyword>
<gene>
    <name evidence="1" type="ORF">N8E88_10225</name>
</gene>
<evidence type="ECO:0000313" key="2">
    <source>
        <dbReference type="Proteomes" id="UP001061991"/>
    </source>
</evidence>
<accession>A0ACD4CXS6</accession>
<proteinExistence type="predicted"/>
<evidence type="ECO:0000313" key="1">
    <source>
        <dbReference type="EMBL" id="UXN58416.1"/>
    </source>
</evidence>
<geneLocation type="plasmid" evidence="1 2">
    <name>p_unnamed1</name>
</geneLocation>
<keyword evidence="1" id="KW-0614">Plasmid</keyword>
<organism evidence="1 2">
    <name type="scientific">Phyllobacterium zundukense</name>
    <dbReference type="NCBI Taxonomy" id="1867719"/>
    <lineage>
        <taxon>Bacteria</taxon>
        <taxon>Pseudomonadati</taxon>
        <taxon>Pseudomonadota</taxon>
        <taxon>Alphaproteobacteria</taxon>
        <taxon>Hyphomicrobiales</taxon>
        <taxon>Phyllobacteriaceae</taxon>
        <taxon>Phyllobacterium</taxon>
    </lineage>
</organism>
<dbReference type="EMBL" id="CP104972">
    <property type="protein sequence ID" value="UXN58416.1"/>
    <property type="molecule type" value="Genomic_DNA"/>
</dbReference>
<dbReference type="Proteomes" id="UP001061991">
    <property type="component" value="Plasmid p_unnamed1"/>
</dbReference>
<name>A0ACD4CXS6_9HYPH</name>
<protein>
    <submittedName>
        <fullName evidence="1">2-dehydropantoate 2-reductase</fullName>
    </submittedName>
</protein>
<reference evidence="1" key="1">
    <citation type="submission" date="2022-09" db="EMBL/GenBank/DDBJ databases">
        <title>Interaction between co-microsymbionts with complementary sets of symbiotic genes in legume-rhizobium systems.</title>
        <authorList>
            <person name="Safronova V."/>
            <person name="Sazanova A."/>
            <person name="Afonin A."/>
            <person name="Chirak E."/>
        </authorList>
    </citation>
    <scope>NUCLEOTIDE SEQUENCE</scope>
    <source>
        <strain evidence="1">A18/3m</strain>
    </source>
</reference>